<protein>
    <submittedName>
        <fullName evidence="1">Uncharacterized protein</fullName>
    </submittedName>
</protein>
<name>A0A814NFU0_ADIRI</name>
<gene>
    <name evidence="1" type="ORF">XAT740_LOCUS17914</name>
</gene>
<dbReference type="AlphaFoldDB" id="A0A814NFU0"/>
<organism evidence="1 2">
    <name type="scientific">Adineta ricciae</name>
    <name type="common">Rotifer</name>
    <dbReference type="NCBI Taxonomy" id="249248"/>
    <lineage>
        <taxon>Eukaryota</taxon>
        <taxon>Metazoa</taxon>
        <taxon>Spiralia</taxon>
        <taxon>Gnathifera</taxon>
        <taxon>Rotifera</taxon>
        <taxon>Eurotatoria</taxon>
        <taxon>Bdelloidea</taxon>
        <taxon>Adinetida</taxon>
        <taxon>Adinetidae</taxon>
        <taxon>Adineta</taxon>
    </lineage>
</organism>
<accession>A0A814NFU0</accession>
<evidence type="ECO:0000313" key="2">
    <source>
        <dbReference type="Proteomes" id="UP000663828"/>
    </source>
</evidence>
<dbReference type="Proteomes" id="UP000663828">
    <property type="component" value="Unassembled WGS sequence"/>
</dbReference>
<keyword evidence="2" id="KW-1185">Reference proteome</keyword>
<sequence>MQLEIEGDKSGSAYIHSHHNQLIYHVSVRYFQTVIVYSSFTIQIVIGVGPANASESETAVYYSNTLPSTAPTVFIGQPPRYISSAPPPSPYSVETIETCAKCGIVRQDLTAKFSSSCGGAFEKL</sequence>
<reference evidence="1" key="1">
    <citation type="submission" date="2021-02" db="EMBL/GenBank/DDBJ databases">
        <authorList>
            <person name="Nowell W R."/>
        </authorList>
    </citation>
    <scope>NUCLEOTIDE SEQUENCE</scope>
</reference>
<proteinExistence type="predicted"/>
<evidence type="ECO:0000313" key="1">
    <source>
        <dbReference type="EMBL" id="CAF1092475.1"/>
    </source>
</evidence>
<comment type="caution">
    <text evidence="1">The sequence shown here is derived from an EMBL/GenBank/DDBJ whole genome shotgun (WGS) entry which is preliminary data.</text>
</comment>
<dbReference type="EMBL" id="CAJNOR010001181">
    <property type="protein sequence ID" value="CAF1092475.1"/>
    <property type="molecule type" value="Genomic_DNA"/>
</dbReference>